<feature type="domain" description="N-acetyltransferase" evidence="1">
    <location>
        <begin position="1"/>
        <end position="75"/>
    </location>
</feature>
<dbReference type="KEGG" id="brs:S23_07500"/>
<reference evidence="2 3" key="1">
    <citation type="journal article" date="2012" name="Microbes Environ.">
        <title>Complete genome sequence of Bradyrhizobium sp. S23321: insights into symbiosis evolution in soil oligotrophs.</title>
        <authorList>
            <person name="Okubo T."/>
            <person name="Tsukui T."/>
            <person name="Maita H."/>
            <person name="Okamoto S."/>
            <person name="Oshima K."/>
            <person name="Fujisawa T."/>
            <person name="Saito A."/>
            <person name="Futamata H."/>
            <person name="Hattori R."/>
            <person name="Shimomura Y."/>
            <person name="Haruta S."/>
            <person name="Morimoto S."/>
            <person name="Wang Y."/>
            <person name="Sakai Y."/>
            <person name="Hattori M."/>
            <person name="Aizawa S."/>
            <person name="Nagashima K.V.P."/>
            <person name="Masuda S."/>
            <person name="Hattori T."/>
            <person name="Yamashita A."/>
            <person name="Bao Z."/>
            <person name="Hayatsu M."/>
            <person name="Kajiya-Kanegae H."/>
            <person name="Yoshinaga I."/>
            <person name="Sakamoto K."/>
            <person name="Toyota K."/>
            <person name="Nakao M."/>
            <person name="Kohara M."/>
            <person name="Anda M."/>
            <person name="Niwa R."/>
            <person name="Jung-Hwan P."/>
            <person name="Sameshima-Saito R."/>
            <person name="Tokuda S."/>
            <person name="Yamamoto S."/>
            <person name="Yamamoto S."/>
            <person name="Yokoyama T."/>
            <person name="Akutsu T."/>
            <person name="Nakamura Y."/>
            <person name="Nakahira-Yanaka Y."/>
            <person name="Takada Hoshino Y."/>
            <person name="Hirakawa H."/>
            <person name="Mitsui H."/>
            <person name="Terasawa K."/>
            <person name="Itakura M."/>
            <person name="Sato S."/>
            <person name="Ikeda-Ohtsubo W."/>
            <person name="Sakakura N."/>
            <person name="Kaminuma E."/>
            <person name="Minamisawa K."/>
        </authorList>
    </citation>
    <scope>NUCLEOTIDE SEQUENCE [LARGE SCALE GENOMIC DNA]</scope>
    <source>
        <strain evidence="2 3">S23321</strain>
    </source>
</reference>
<dbReference type="SUPFAM" id="SSF55729">
    <property type="entry name" value="Acyl-CoA N-acyltransferases (Nat)"/>
    <property type="match status" value="1"/>
</dbReference>
<accession>A0AAI8M8J8</accession>
<dbReference type="Proteomes" id="UP000007886">
    <property type="component" value="Chromosome"/>
</dbReference>
<name>A0AAI8M8J8_9BRAD</name>
<organism evidence="2 3">
    <name type="scientific">Bradyrhizobium cosmicum</name>
    <dbReference type="NCBI Taxonomy" id="1404864"/>
    <lineage>
        <taxon>Bacteria</taxon>
        <taxon>Pseudomonadati</taxon>
        <taxon>Pseudomonadota</taxon>
        <taxon>Alphaproteobacteria</taxon>
        <taxon>Hyphomicrobiales</taxon>
        <taxon>Nitrobacteraceae</taxon>
        <taxon>Bradyrhizobium</taxon>
    </lineage>
</organism>
<evidence type="ECO:0000313" key="3">
    <source>
        <dbReference type="Proteomes" id="UP000007886"/>
    </source>
</evidence>
<evidence type="ECO:0000313" key="2">
    <source>
        <dbReference type="EMBL" id="BAL73970.1"/>
    </source>
</evidence>
<dbReference type="AlphaFoldDB" id="A0AAI8M8J8"/>
<protein>
    <submittedName>
        <fullName evidence="2">Acetyltransferase</fullName>
    </submittedName>
</protein>
<gene>
    <name evidence="2" type="ORF">S23_07500</name>
</gene>
<dbReference type="InterPro" id="IPR016181">
    <property type="entry name" value="Acyl_CoA_acyltransferase"/>
</dbReference>
<sequence>MFVAAPFADRRVAGKLLDTLLAHARSRRVSAIYLGTTDKFLAAHRFYEKRNFKEVQKAELPASLPVMVVDSKSYVLRGP</sequence>
<proteinExistence type="predicted"/>
<dbReference type="InterPro" id="IPR000182">
    <property type="entry name" value="GNAT_dom"/>
</dbReference>
<dbReference type="GO" id="GO:0016747">
    <property type="term" value="F:acyltransferase activity, transferring groups other than amino-acyl groups"/>
    <property type="evidence" value="ECO:0007669"/>
    <property type="project" value="InterPro"/>
</dbReference>
<dbReference type="Gene3D" id="3.40.630.30">
    <property type="match status" value="1"/>
</dbReference>
<dbReference type="PROSITE" id="PS51186">
    <property type="entry name" value="GNAT"/>
    <property type="match status" value="1"/>
</dbReference>
<keyword evidence="3" id="KW-1185">Reference proteome</keyword>
<dbReference type="Pfam" id="PF00583">
    <property type="entry name" value="Acetyltransf_1"/>
    <property type="match status" value="1"/>
</dbReference>
<evidence type="ECO:0000259" key="1">
    <source>
        <dbReference type="PROSITE" id="PS51186"/>
    </source>
</evidence>
<dbReference type="EMBL" id="AP012279">
    <property type="protein sequence ID" value="BAL73970.1"/>
    <property type="molecule type" value="Genomic_DNA"/>
</dbReference>